<proteinExistence type="predicted"/>
<gene>
    <name evidence="1" type="ORF">V6N11_050263</name>
</gene>
<evidence type="ECO:0000313" key="2">
    <source>
        <dbReference type="Proteomes" id="UP001396334"/>
    </source>
</evidence>
<organism evidence="1 2">
    <name type="scientific">Hibiscus sabdariffa</name>
    <name type="common">roselle</name>
    <dbReference type="NCBI Taxonomy" id="183260"/>
    <lineage>
        <taxon>Eukaryota</taxon>
        <taxon>Viridiplantae</taxon>
        <taxon>Streptophyta</taxon>
        <taxon>Embryophyta</taxon>
        <taxon>Tracheophyta</taxon>
        <taxon>Spermatophyta</taxon>
        <taxon>Magnoliopsida</taxon>
        <taxon>eudicotyledons</taxon>
        <taxon>Gunneridae</taxon>
        <taxon>Pentapetalae</taxon>
        <taxon>rosids</taxon>
        <taxon>malvids</taxon>
        <taxon>Malvales</taxon>
        <taxon>Malvaceae</taxon>
        <taxon>Malvoideae</taxon>
        <taxon>Hibiscus</taxon>
    </lineage>
</organism>
<reference evidence="1 2" key="1">
    <citation type="journal article" date="2024" name="G3 (Bethesda)">
        <title>Genome assembly of Hibiscus sabdariffa L. provides insights into metabolisms of medicinal natural products.</title>
        <authorList>
            <person name="Kim T."/>
        </authorList>
    </citation>
    <scope>NUCLEOTIDE SEQUENCE [LARGE SCALE GENOMIC DNA]</scope>
    <source>
        <strain evidence="1">TK-2024</strain>
        <tissue evidence="1">Old leaves</tissue>
    </source>
</reference>
<evidence type="ECO:0000313" key="1">
    <source>
        <dbReference type="EMBL" id="KAK9034085.1"/>
    </source>
</evidence>
<accession>A0ABR2T9Y9</accession>
<dbReference type="Proteomes" id="UP001396334">
    <property type="component" value="Unassembled WGS sequence"/>
</dbReference>
<dbReference type="EMBL" id="JBBPBN010000007">
    <property type="protein sequence ID" value="KAK9034085.1"/>
    <property type="molecule type" value="Genomic_DNA"/>
</dbReference>
<protein>
    <submittedName>
        <fullName evidence="1">Uncharacterized protein</fullName>
    </submittedName>
</protein>
<keyword evidence="2" id="KW-1185">Reference proteome</keyword>
<comment type="caution">
    <text evidence="1">The sequence shown here is derived from an EMBL/GenBank/DDBJ whole genome shotgun (WGS) entry which is preliminary data.</text>
</comment>
<name>A0ABR2T9Y9_9ROSI</name>
<sequence length="230" mass="25898">MARGRAALQLWGTEGQRCKGAESRGTNGQFAHVFPKREAPTTVADINATALRRSGRRSSMSEKPPSLSPILQRWLKSLRLVFGTSQPSSGNPRVLGVEGNEEDYIRLRTPFASVHSDPCHFCCFARGSYERGWGARFGSRWPSDLLAKAAWTTEIRSQMDGLDLIWGVTRGANCRRVEVEVVVRVLKQRAWGNWKVLPALIWDRQIWADPTAQIWLRKKSRASGFLFFGP</sequence>